<evidence type="ECO:0000313" key="6">
    <source>
        <dbReference type="EMBL" id="MFC7185154.1"/>
    </source>
</evidence>
<keyword evidence="2 5" id="KW-0812">Transmembrane</keyword>
<dbReference type="Proteomes" id="UP001596435">
    <property type="component" value="Unassembled WGS sequence"/>
</dbReference>
<keyword evidence="3 5" id="KW-1133">Transmembrane helix</keyword>
<evidence type="ECO:0000256" key="3">
    <source>
        <dbReference type="ARBA" id="ARBA00022989"/>
    </source>
</evidence>
<proteinExistence type="predicted"/>
<feature type="transmembrane region" description="Helical" evidence="5">
    <location>
        <begin position="187"/>
        <end position="206"/>
    </location>
</feature>
<evidence type="ECO:0000256" key="1">
    <source>
        <dbReference type="ARBA" id="ARBA00004141"/>
    </source>
</evidence>
<feature type="transmembrane region" description="Helical" evidence="5">
    <location>
        <begin position="212"/>
        <end position="231"/>
    </location>
</feature>
<feature type="transmembrane region" description="Helical" evidence="5">
    <location>
        <begin position="79"/>
        <end position="108"/>
    </location>
</feature>
<dbReference type="Gene3D" id="1.20.120.1780">
    <property type="entry name" value="UbiA prenyltransferase"/>
    <property type="match status" value="1"/>
</dbReference>
<dbReference type="Pfam" id="PF01040">
    <property type="entry name" value="UbiA"/>
    <property type="match status" value="1"/>
</dbReference>
<organism evidence="6 7">
    <name type="scientific">Kitasatospora paranensis</name>
    <dbReference type="NCBI Taxonomy" id="258053"/>
    <lineage>
        <taxon>Bacteria</taxon>
        <taxon>Bacillati</taxon>
        <taxon>Actinomycetota</taxon>
        <taxon>Actinomycetes</taxon>
        <taxon>Kitasatosporales</taxon>
        <taxon>Streptomycetaceae</taxon>
        <taxon>Kitasatospora</taxon>
    </lineage>
</organism>
<name>A0ABW2G6Q8_9ACTN</name>
<dbReference type="InterPro" id="IPR000537">
    <property type="entry name" value="UbiA_prenyltransferase"/>
</dbReference>
<dbReference type="EMBL" id="JBHTAJ010000152">
    <property type="protein sequence ID" value="MFC7185154.1"/>
    <property type="molecule type" value="Genomic_DNA"/>
</dbReference>
<evidence type="ECO:0000256" key="2">
    <source>
        <dbReference type="ARBA" id="ARBA00022692"/>
    </source>
</evidence>
<feature type="transmembrane region" description="Helical" evidence="5">
    <location>
        <begin position="120"/>
        <end position="141"/>
    </location>
</feature>
<keyword evidence="4 5" id="KW-0472">Membrane</keyword>
<feature type="non-terminal residue" evidence="6">
    <location>
        <position position="1"/>
    </location>
</feature>
<keyword evidence="7" id="KW-1185">Reference proteome</keyword>
<feature type="transmembrane region" description="Helical" evidence="5">
    <location>
        <begin position="238"/>
        <end position="257"/>
    </location>
</feature>
<gene>
    <name evidence="6" type="ORF">ACFQMG_36985</name>
</gene>
<comment type="caution">
    <text evidence="6">The sequence shown here is derived from an EMBL/GenBank/DDBJ whole genome shotgun (WGS) entry which is preliminary data.</text>
</comment>
<protein>
    <submittedName>
        <fullName evidence="6">UbiA family prenyltransferase</fullName>
    </submittedName>
</protein>
<dbReference type="Gene3D" id="1.10.357.140">
    <property type="entry name" value="UbiA prenyltransferase"/>
    <property type="match status" value="1"/>
</dbReference>
<accession>A0ABW2G6Q8</accession>
<feature type="transmembrane region" description="Helical" evidence="5">
    <location>
        <begin position="147"/>
        <end position="166"/>
    </location>
</feature>
<sequence>CHPAPAAAVAVVAADVEEAAGPAVGGTLLTAAAVAAGQLSIGWCNDRADLARDVAAGRRDKPLVRGDVPPGVVGAGAGLALLAAVPLSLACGAAAGAAHLTGVAAGWAYDLGLKRTVLSWLPYAVAFGLLPAFVTLALPGAPWPARWVTAAAVLLGCGAHLANVLPDIADDRAAGVLGLPQRLGRRASAALAAGCLAAATAVLVLGPPGPPGAAGLAVLVTAGAAAVLAPAAPGRVPFLAALGIAGLDVALLLLRGASPTG</sequence>
<evidence type="ECO:0000256" key="4">
    <source>
        <dbReference type="ARBA" id="ARBA00023136"/>
    </source>
</evidence>
<reference evidence="7" key="1">
    <citation type="journal article" date="2019" name="Int. J. Syst. Evol. Microbiol.">
        <title>The Global Catalogue of Microorganisms (GCM) 10K type strain sequencing project: providing services to taxonomists for standard genome sequencing and annotation.</title>
        <authorList>
            <consortium name="The Broad Institute Genomics Platform"/>
            <consortium name="The Broad Institute Genome Sequencing Center for Infectious Disease"/>
            <person name="Wu L."/>
            <person name="Ma J."/>
        </authorList>
    </citation>
    <scope>NUCLEOTIDE SEQUENCE [LARGE SCALE GENOMIC DNA]</scope>
    <source>
        <strain evidence="7">CGMCC 1.12859</strain>
    </source>
</reference>
<evidence type="ECO:0000256" key="5">
    <source>
        <dbReference type="SAM" id="Phobius"/>
    </source>
</evidence>
<evidence type="ECO:0000313" key="7">
    <source>
        <dbReference type="Proteomes" id="UP001596435"/>
    </source>
</evidence>
<comment type="subcellular location">
    <subcellularLocation>
        <location evidence="1">Membrane</location>
        <topology evidence="1">Multi-pass membrane protein</topology>
    </subcellularLocation>
</comment>
<dbReference type="RefSeq" id="WP_380233204.1">
    <property type="nucleotide sequence ID" value="NZ_JBHTAJ010000152.1"/>
</dbReference>
<dbReference type="InterPro" id="IPR044878">
    <property type="entry name" value="UbiA_sf"/>
</dbReference>